<evidence type="ECO:0000313" key="3">
    <source>
        <dbReference type="EMBL" id="KAL3684173.1"/>
    </source>
</evidence>
<proteinExistence type="predicted"/>
<gene>
    <name evidence="3" type="ORF">R1sor_002195</name>
</gene>
<feature type="domain" description="Reverse transcriptase" evidence="2">
    <location>
        <begin position="224"/>
        <end position="280"/>
    </location>
</feature>
<reference evidence="3 4" key="1">
    <citation type="submission" date="2024-09" db="EMBL/GenBank/DDBJ databases">
        <title>Chromosome-scale assembly of Riccia sorocarpa.</title>
        <authorList>
            <person name="Paukszto L."/>
        </authorList>
    </citation>
    <scope>NUCLEOTIDE SEQUENCE [LARGE SCALE GENOMIC DNA]</scope>
    <source>
        <strain evidence="3">LP-2024</strain>
        <tissue evidence="3">Aerial parts of the thallus</tissue>
    </source>
</reference>
<organism evidence="3 4">
    <name type="scientific">Riccia sorocarpa</name>
    <dbReference type="NCBI Taxonomy" id="122646"/>
    <lineage>
        <taxon>Eukaryota</taxon>
        <taxon>Viridiplantae</taxon>
        <taxon>Streptophyta</taxon>
        <taxon>Embryophyta</taxon>
        <taxon>Marchantiophyta</taxon>
        <taxon>Marchantiopsida</taxon>
        <taxon>Marchantiidae</taxon>
        <taxon>Marchantiales</taxon>
        <taxon>Ricciaceae</taxon>
        <taxon>Riccia</taxon>
    </lineage>
</organism>
<keyword evidence="4" id="KW-1185">Reference proteome</keyword>
<comment type="caution">
    <text evidence="3">The sequence shown here is derived from an EMBL/GenBank/DDBJ whole genome shotgun (WGS) entry which is preliminary data.</text>
</comment>
<dbReference type="Proteomes" id="UP001633002">
    <property type="component" value="Unassembled WGS sequence"/>
</dbReference>
<sequence>MDYKTLRRTEVLDRATATWQEHPNWVRDKRKLWSLALGRIRKLLMSVRQEERRREEEEGSLEDRVEEARRRVHYDHSEEAKSEFEEAVTALRKKKHDEADHSRRRCKITWIKEGDAPSKYFFARLKAKHAQEEITALENNEGDSIEDRDGILDEVHKKIPSDEFITSIVMEMPKEKSPGINGVIIEILRIGWEFMREDCFQMVQGFWDKKKLKGKDNKEVIKLIPKNDRKHLLQNWRPITLLTTTYKIIAKILAVRLKEMLPGLIDSQQTGFVAGRNIIDNIMSLRLGQD</sequence>
<name>A0ABD3GYX5_9MARC</name>
<dbReference type="Pfam" id="PF00078">
    <property type="entry name" value="RVT_1"/>
    <property type="match status" value="1"/>
</dbReference>
<dbReference type="EMBL" id="JBJQOH010000006">
    <property type="protein sequence ID" value="KAL3684173.1"/>
    <property type="molecule type" value="Genomic_DNA"/>
</dbReference>
<feature type="coiled-coil region" evidence="1">
    <location>
        <begin position="47"/>
        <end position="94"/>
    </location>
</feature>
<accession>A0ABD3GYX5</accession>
<dbReference type="InterPro" id="IPR000477">
    <property type="entry name" value="RT_dom"/>
</dbReference>
<protein>
    <recommendedName>
        <fullName evidence="2">Reverse transcriptase domain-containing protein</fullName>
    </recommendedName>
</protein>
<keyword evidence="1" id="KW-0175">Coiled coil</keyword>
<evidence type="ECO:0000313" key="4">
    <source>
        <dbReference type="Proteomes" id="UP001633002"/>
    </source>
</evidence>
<dbReference type="AlphaFoldDB" id="A0ABD3GYX5"/>
<evidence type="ECO:0000256" key="1">
    <source>
        <dbReference type="SAM" id="Coils"/>
    </source>
</evidence>
<dbReference type="PANTHER" id="PTHR19446">
    <property type="entry name" value="REVERSE TRANSCRIPTASES"/>
    <property type="match status" value="1"/>
</dbReference>
<evidence type="ECO:0000259" key="2">
    <source>
        <dbReference type="Pfam" id="PF00078"/>
    </source>
</evidence>